<dbReference type="VEuPathDB" id="FungiDB:MELLADRAFT_61432"/>
<organism evidence="5">
    <name type="scientific">Melampsora larici-populina (strain 98AG31 / pathotype 3-4-7)</name>
    <name type="common">Poplar leaf rust fungus</name>
    <dbReference type="NCBI Taxonomy" id="747676"/>
    <lineage>
        <taxon>Eukaryota</taxon>
        <taxon>Fungi</taxon>
        <taxon>Dikarya</taxon>
        <taxon>Basidiomycota</taxon>
        <taxon>Pucciniomycotina</taxon>
        <taxon>Pucciniomycetes</taxon>
        <taxon>Pucciniales</taxon>
        <taxon>Melampsoraceae</taxon>
        <taxon>Melampsora</taxon>
    </lineage>
</organism>
<protein>
    <submittedName>
        <fullName evidence="4">Uncharacterized protein</fullName>
    </submittedName>
</protein>
<dbReference type="EMBL" id="GL883098">
    <property type="protein sequence ID" value="EGG09217.1"/>
    <property type="molecule type" value="Genomic_DNA"/>
</dbReference>
<proteinExistence type="predicted"/>
<evidence type="ECO:0000313" key="5">
    <source>
        <dbReference type="Proteomes" id="UP000001072"/>
    </source>
</evidence>
<feature type="compositionally biased region" description="Polar residues" evidence="3">
    <location>
        <begin position="44"/>
        <end position="70"/>
    </location>
</feature>
<dbReference type="GeneID" id="18929732"/>
<accession>F4REW1</accession>
<evidence type="ECO:0000256" key="2">
    <source>
        <dbReference type="ARBA" id="ARBA00023242"/>
    </source>
</evidence>
<dbReference type="AlphaFoldDB" id="F4REW1"/>
<dbReference type="GO" id="GO:0003677">
    <property type="term" value="F:DNA binding"/>
    <property type="evidence" value="ECO:0007669"/>
    <property type="project" value="InterPro"/>
</dbReference>
<dbReference type="HOGENOM" id="CLU_1332183_0_0_1"/>
<keyword evidence="2" id="KW-0539">Nucleus</keyword>
<dbReference type="OrthoDB" id="10340116at2759"/>
<dbReference type="InterPro" id="IPR017956">
    <property type="entry name" value="AT_hook_DNA-bd_motif"/>
</dbReference>
<dbReference type="SMART" id="SM00384">
    <property type="entry name" value="AT_hook"/>
    <property type="match status" value="2"/>
</dbReference>
<dbReference type="PROSITE" id="PS00354">
    <property type="entry name" value="HMGI_Y"/>
    <property type="match status" value="1"/>
</dbReference>
<dbReference type="InterPro" id="IPR000637">
    <property type="entry name" value="HMGI/Y_DNA-bd_CS"/>
</dbReference>
<evidence type="ECO:0000256" key="3">
    <source>
        <dbReference type="SAM" id="MobiDB-lite"/>
    </source>
</evidence>
<dbReference type="Pfam" id="PF02178">
    <property type="entry name" value="AT_hook"/>
    <property type="match status" value="1"/>
</dbReference>
<sequence>MYTRYRLDLNSRCTSCIHYDSASLIHPDLSVCDKPAEVTKHSTNRSLTTTSNMSIDPSSVKFTSEPTSKPDSADTPVKRGRGRPRKSIVDSNASTSPKRKRGRPTKGSDGDQDSLIKKKKTIDVPMEFEGTTFSVDVSEVLTRLDYHTFSKPLRHCFLGIVRDVVEITRKERSNQLSNLTVDPTLLSEDTHSLLVPDDTANHTRMH</sequence>
<evidence type="ECO:0000313" key="4">
    <source>
        <dbReference type="EMBL" id="EGG09217.1"/>
    </source>
</evidence>
<dbReference type="Proteomes" id="UP000001072">
    <property type="component" value="Unassembled WGS sequence"/>
</dbReference>
<gene>
    <name evidence="4" type="ORF">MELLADRAFT_61432</name>
</gene>
<dbReference type="InParanoid" id="F4REW1"/>
<keyword evidence="5" id="KW-1185">Reference proteome</keyword>
<name>F4REW1_MELLP</name>
<feature type="region of interest" description="Disordered" evidence="3">
    <location>
        <begin position="39"/>
        <end position="118"/>
    </location>
</feature>
<dbReference type="RefSeq" id="XP_007407577.1">
    <property type="nucleotide sequence ID" value="XM_007407515.1"/>
</dbReference>
<dbReference type="GO" id="GO:0006355">
    <property type="term" value="P:regulation of DNA-templated transcription"/>
    <property type="evidence" value="ECO:0007669"/>
    <property type="project" value="InterPro"/>
</dbReference>
<reference evidence="5" key="1">
    <citation type="journal article" date="2011" name="Proc. Natl. Acad. Sci. U.S.A.">
        <title>Obligate biotrophy features unraveled by the genomic analysis of rust fungi.</title>
        <authorList>
            <person name="Duplessis S."/>
            <person name="Cuomo C.A."/>
            <person name="Lin Y.-C."/>
            <person name="Aerts A."/>
            <person name="Tisserant E."/>
            <person name="Veneault-Fourrey C."/>
            <person name="Joly D.L."/>
            <person name="Hacquard S."/>
            <person name="Amselem J."/>
            <person name="Cantarel B.L."/>
            <person name="Chiu R."/>
            <person name="Coutinho P.M."/>
            <person name="Feau N."/>
            <person name="Field M."/>
            <person name="Frey P."/>
            <person name="Gelhaye E."/>
            <person name="Goldberg J."/>
            <person name="Grabherr M.G."/>
            <person name="Kodira C.D."/>
            <person name="Kohler A."/>
            <person name="Kuees U."/>
            <person name="Lindquist E.A."/>
            <person name="Lucas S.M."/>
            <person name="Mago R."/>
            <person name="Mauceli E."/>
            <person name="Morin E."/>
            <person name="Murat C."/>
            <person name="Pangilinan J.L."/>
            <person name="Park R."/>
            <person name="Pearson M."/>
            <person name="Quesneville H."/>
            <person name="Rouhier N."/>
            <person name="Sakthikumar S."/>
            <person name="Salamov A.A."/>
            <person name="Schmutz J."/>
            <person name="Selles B."/>
            <person name="Shapiro H."/>
            <person name="Tanguay P."/>
            <person name="Tuskan G.A."/>
            <person name="Henrissat B."/>
            <person name="Van de Peer Y."/>
            <person name="Rouze P."/>
            <person name="Ellis J.G."/>
            <person name="Dodds P.N."/>
            <person name="Schein J.E."/>
            <person name="Zhong S."/>
            <person name="Hamelin R.C."/>
            <person name="Grigoriev I.V."/>
            <person name="Szabo L.J."/>
            <person name="Martin F."/>
        </authorList>
    </citation>
    <scope>NUCLEOTIDE SEQUENCE [LARGE SCALE GENOMIC DNA]</scope>
    <source>
        <strain evidence="5">98AG31 / pathotype 3-4-7</strain>
    </source>
</reference>
<evidence type="ECO:0000256" key="1">
    <source>
        <dbReference type="ARBA" id="ARBA00004123"/>
    </source>
</evidence>
<dbReference type="KEGG" id="mlr:MELLADRAFT_61432"/>
<comment type="subcellular location">
    <subcellularLocation>
        <location evidence="1">Nucleus</location>
    </subcellularLocation>
</comment>
<dbReference type="GO" id="GO:0005634">
    <property type="term" value="C:nucleus"/>
    <property type="evidence" value="ECO:0007669"/>
    <property type="project" value="UniProtKB-SubCell"/>
</dbReference>
<dbReference type="PRINTS" id="PR00929">
    <property type="entry name" value="ATHOOK"/>
</dbReference>